<gene>
    <name evidence="1" type="ORF">DPRO_2601</name>
</gene>
<dbReference type="GO" id="GO:0008168">
    <property type="term" value="F:methyltransferase activity"/>
    <property type="evidence" value="ECO:0007669"/>
    <property type="project" value="UniProtKB-KW"/>
</dbReference>
<dbReference type="SUPFAM" id="SSF53335">
    <property type="entry name" value="S-adenosyl-L-methionine-dependent methyltransferases"/>
    <property type="match status" value="1"/>
</dbReference>
<keyword evidence="1" id="KW-0489">Methyltransferase</keyword>
<dbReference type="AlphaFoldDB" id="A0A2C8FAI3"/>
<dbReference type="Pfam" id="PF13489">
    <property type="entry name" value="Methyltransf_23"/>
    <property type="match status" value="1"/>
</dbReference>
<dbReference type="Gene3D" id="3.40.50.150">
    <property type="entry name" value="Vaccinia Virus protein VP39"/>
    <property type="match status" value="1"/>
</dbReference>
<dbReference type="RefSeq" id="WP_157917473.1">
    <property type="nucleotide sequence ID" value="NZ_LT907975.1"/>
</dbReference>
<proteinExistence type="predicted"/>
<reference evidence="2" key="1">
    <citation type="submission" date="2017-09" db="EMBL/GenBank/DDBJ databases">
        <authorList>
            <person name="Regsiter A."/>
            <person name="William W."/>
        </authorList>
    </citation>
    <scope>NUCLEOTIDE SEQUENCE [LARGE SCALE GENOMIC DNA]</scope>
    <source>
        <strain evidence="2">500-1</strain>
    </source>
</reference>
<evidence type="ECO:0000313" key="2">
    <source>
        <dbReference type="Proteomes" id="UP000219215"/>
    </source>
</evidence>
<dbReference type="OrthoDB" id="7342932at2"/>
<dbReference type="InterPro" id="IPR029063">
    <property type="entry name" value="SAM-dependent_MTases_sf"/>
</dbReference>
<keyword evidence="1" id="KW-0808">Transferase</keyword>
<keyword evidence="2" id="KW-1185">Reference proteome</keyword>
<evidence type="ECO:0000313" key="1">
    <source>
        <dbReference type="EMBL" id="SOB59510.1"/>
    </source>
</evidence>
<protein>
    <submittedName>
        <fullName evidence="1">Methyltransferase domain-containing protein</fullName>
    </submittedName>
</protein>
<dbReference type="KEGG" id="pprf:DPRO_2601"/>
<accession>A0A2C8FAI3</accession>
<sequence>MPDKSIPHQPAKITPGKPTLTNHVKIHNCKMCGTPSPILWLREEHEPLPVYDFFGPDYARPYYQCPKCNFIFCTDFDALCAEELDWIYDGMATQSLLKGRINRGYRETVMVINYAALQHVDVKRAKILVFGCGTGLSMNLMLQHEMRPWATDYAEFDFTNTDYPADMYNPALAPVMRKRFIPLDALPKEEFDIITMTEVFEHFTRPRKEMTAVMSALRPGGFLIGTTGVIDWRENPDFSAWWYKDAQTHVSFLSERSFRQMAKDFGCLGMLYKSSPILIGQTDMSASQCVFVLKKVP</sequence>
<dbReference type="EMBL" id="LT907975">
    <property type="protein sequence ID" value="SOB59510.1"/>
    <property type="molecule type" value="Genomic_DNA"/>
</dbReference>
<dbReference type="GO" id="GO:0032259">
    <property type="term" value="P:methylation"/>
    <property type="evidence" value="ECO:0007669"/>
    <property type="project" value="UniProtKB-KW"/>
</dbReference>
<organism evidence="1 2">
    <name type="scientific">Pseudodesulfovibrio profundus</name>
    <dbReference type="NCBI Taxonomy" id="57320"/>
    <lineage>
        <taxon>Bacteria</taxon>
        <taxon>Pseudomonadati</taxon>
        <taxon>Thermodesulfobacteriota</taxon>
        <taxon>Desulfovibrionia</taxon>
        <taxon>Desulfovibrionales</taxon>
        <taxon>Desulfovibrionaceae</taxon>
    </lineage>
</organism>
<dbReference type="Proteomes" id="UP000219215">
    <property type="component" value="Chromosome DPRO"/>
</dbReference>
<name>A0A2C8FAI3_9BACT</name>